<keyword evidence="7 10" id="KW-0418">Kinase</keyword>
<evidence type="ECO:0000256" key="3">
    <source>
        <dbReference type="ARBA" id="ARBA00022516"/>
    </source>
</evidence>
<dbReference type="PANTHER" id="PTHR42724:SF1">
    <property type="entry name" value="TETRAACYLDISACCHARIDE 4'-KINASE, MITOCHONDRIAL-RELATED"/>
    <property type="match status" value="1"/>
</dbReference>
<dbReference type="GO" id="GO:0009244">
    <property type="term" value="P:lipopolysaccharide core region biosynthetic process"/>
    <property type="evidence" value="ECO:0007669"/>
    <property type="project" value="TreeGrafter"/>
</dbReference>
<dbReference type="SUPFAM" id="SSF52540">
    <property type="entry name" value="P-loop containing nucleoside triphosphate hydrolases"/>
    <property type="match status" value="1"/>
</dbReference>
<keyword evidence="9" id="KW-0443">Lipid metabolism</keyword>
<name>A0A3B0VPY8_9ZZZZ</name>
<dbReference type="HAMAP" id="MF_00409">
    <property type="entry name" value="LpxK"/>
    <property type="match status" value="1"/>
</dbReference>
<evidence type="ECO:0000256" key="6">
    <source>
        <dbReference type="ARBA" id="ARBA00022741"/>
    </source>
</evidence>
<evidence type="ECO:0000256" key="2">
    <source>
        <dbReference type="ARBA" id="ARBA00012071"/>
    </source>
</evidence>
<sequence>MKKRNVMFAIGRFFSPLYSLLMLLRETMYRHRLFAVTRLGVPVISVGNLTLGGTGKTPMVQYIARILQAQGRKPAIISRGYGGSTREKVNVVSAGEEPLLDAAFIGDEPRLLAETLPGVLVLTGVSRKIPAARAVELGADVLILDDGFQHLALWRDLDLVLFNADTLAGNSRVFPGGDLREPTRALRRCHGFVLTGTCGANRDRAQRFAGLLRNRFPGRPVFFAQYQVDCLVQLMADGQVRTLAGMLPGEEPCFGFSGIARPEGFRQTLAALGIKTVGFRGLPDHFHYRGAGIKDLVRQAEQCGAGALITTEKDLVKLRGHAVSLPLYAVRMQVVPDRDFDRFVLDG</sequence>
<comment type="pathway">
    <text evidence="1">Glycolipid biosynthesis; lipid IV(A) biosynthesis; lipid IV(A) from (3R)-3-hydroxytetradecanoyl-[acyl-carrier-protein] and UDP-N-acetyl-alpha-D-glucosamine: step 6/6.</text>
</comment>
<feature type="non-terminal residue" evidence="10">
    <location>
        <position position="347"/>
    </location>
</feature>
<evidence type="ECO:0000256" key="1">
    <source>
        <dbReference type="ARBA" id="ARBA00004870"/>
    </source>
</evidence>
<dbReference type="AlphaFoldDB" id="A0A3B0VPY8"/>
<dbReference type="NCBIfam" id="TIGR00682">
    <property type="entry name" value="lpxK"/>
    <property type="match status" value="1"/>
</dbReference>
<dbReference type="GO" id="GO:0005886">
    <property type="term" value="C:plasma membrane"/>
    <property type="evidence" value="ECO:0007669"/>
    <property type="project" value="TreeGrafter"/>
</dbReference>
<keyword evidence="3" id="KW-0444">Lipid biosynthesis</keyword>
<gene>
    <name evidence="10" type="ORF">MNBD_DELTA04-962</name>
</gene>
<evidence type="ECO:0000256" key="9">
    <source>
        <dbReference type="ARBA" id="ARBA00023098"/>
    </source>
</evidence>
<evidence type="ECO:0000256" key="5">
    <source>
        <dbReference type="ARBA" id="ARBA00022679"/>
    </source>
</evidence>
<dbReference type="UniPathway" id="UPA00359">
    <property type="reaction ID" value="UER00482"/>
</dbReference>
<dbReference type="InterPro" id="IPR027417">
    <property type="entry name" value="P-loop_NTPase"/>
</dbReference>
<dbReference type="GO" id="GO:0009029">
    <property type="term" value="F:lipid-A 4'-kinase activity"/>
    <property type="evidence" value="ECO:0007669"/>
    <property type="project" value="UniProtKB-EC"/>
</dbReference>
<proteinExistence type="inferred from homology"/>
<keyword evidence="4" id="KW-0441">Lipid A biosynthesis</keyword>
<organism evidence="10">
    <name type="scientific">hydrothermal vent metagenome</name>
    <dbReference type="NCBI Taxonomy" id="652676"/>
    <lineage>
        <taxon>unclassified sequences</taxon>
        <taxon>metagenomes</taxon>
        <taxon>ecological metagenomes</taxon>
    </lineage>
</organism>
<dbReference type="EC" id="2.7.1.130" evidence="2"/>
<dbReference type="GO" id="GO:0005524">
    <property type="term" value="F:ATP binding"/>
    <property type="evidence" value="ECO:0007669"/>
    <property type="project" value="UniProtKB-KW"/>
</dbReference>
<keyword evidence="8" id="KW-0067">ATP-binding</keyword>
<dbReference type="GO" id="GO:0009245">
    <property type="term" value="P:lipid A biosynthetic process"/>
    <property type="evidence" value="ECO:0007669"/>
    <property type="project" value="UniProtKB-KW"/>
</dbReference>
<reference evidence="10" key="1">
    <citation type="submission" date="2018-06" db="EMBL/GenBank/DDBJ databases">
        <authorList>
            <person name="Zhirakovskaya E."/>
        </authorList>
    </citation>
    <scope>NUCLEOTIDE SEQUENCE</scope>
</reference>
<evidence type="ECO:0000313" key="10">
    <source>
        <dbReference type="EMBL" id="VAW41162.1"/>
    </source>
</evidence>
<evidence type="ECO:0000256" key="8">
    <source>
        <dbReference type="ARBA" id="ARBA00022840"/>
    </source>
</evidence>
<keyword evidence="6" id="KW-0547">Nucleotide-binding</keyword>
<dbReference type="Pfam" id="PF02606">
    <property type="entry name" value="LpxK"/>
    <property type="match status" value="1"/>
</dbReference>
<dbReference type="PANTHER" id="PTHR42724">
    <property type="entry name" value="TETRAACYLDISACCHARIDE 4'-KINASE"/>
    <property type="match status" value="1"/>
</dbReference>
<evidence type="ECO:0000256" key="4">
    <source>
        <dbReference type="ARBA" id="ARBA00022556"/>
    </source>
</evidence>
<accession>A0A3B0VPY8</accession>
<keyword evidence="5 10" id="KW-0808">Transferase</keyword>
<dbReference type="EMBL" id="UOEY01000118">
    <property type="protein sequence ID" value="VAW41162.1"/>
    <property type="molecule type" value="Genomic_DNA"/>
</dbReference>
<protein>
    <recommendedName>
        <fullName evidence="2">tetraacyldisaccharide 4'-kinase</fullName>
        <ecNumber evidence="2">2.7.1.130</ecNumber>
    </recommendedName>
</protein>
<evidence type="ECO:0000256" key="7">
    <source>
        <dbReference type="ARBA" id="ARBA00022777"/>
    </source>
</evidence>
<dbReference type="InterPro" id="IPR003758">
    <property type="entry name" value="LpxK"/>
</dbReference>